<evidence type="ECO:0000256" key="2">
    <source>
        <dbReference type="ARBA" id="ARBA00023002"/>
    </source>
</evidence>
<dbReference type="STRING" id="314230.DSM3645_11562"/>
<reference evidence="4 5" key="1">
    <citation type="submission" date="2006-02" db="EMBL/GenBank/DDBJ databases">
        <authorList>
            <person name="Amann R."/>
            <person name="Ferriera S."/>
            <person name="Johnson J."/>
            <person name="Kravitz S."/>
            <person name="Halpern A."/>
            <person name="Remington K."/>
            <person name="Beeson K."/>
            <person name="Tran B."/>
            <person name="Rogers Y.-H."/>
            <person name="Friedman R."/>
            <person name="Venter J.C."/>
        </authorList>
    </citation>
    <scope>NUCLEOTIDE SEQUENCE [LARGE SCALE GENOMIC DNA]</scope>
    <source>
        <strain evidence="4 5">DSM 3645</strain>
    </source>
</reference>
<dbReference type="EMBL" id="AANZ01000009">
    <property type="protein sequence ID" value="EAQ80480.1"/>
    <property type="molecule type" value="Genomic_DNA"/>
</dbReference>
<proteinExistence type="predicted"/>
<accession>A3ZT51</accession>
<dbReference type="PRINTS" id="PR00469">
    <property type="entry name" value="PNDRDTASEII"/>
</dbReference>
<keyword evidence="1" id="KW-0285">Flavoprotein</keyword>
<dbReference type="eggNOG" id="COG0492">
    <property type="taxonomic scope" value="Bacteria"/>
</dbReference>
<dbReference type="Pfam" id="PF07992">
    <property type="entry name" value="Pyr_redox_2"/>
    <property type="match status" value="1"/>
</dbReference>
<dbReference type="InterPro" id="IPR050097">
    <property type="entry name" value="Ferredoxin-NADP_redctase_2"/>
</dbReference>
<dbReference type="GO" id="GO:0016491">
    <property type="term" value="F:oxidoreductase activity"/>
    <property type="evidence" value="ECO:0007669"/>
    <property type="project" value="UniProtKB-KW"/>
</dbReference>
<feature type="domain" description="FAD/NAD(P)-binding" evidence="3">
    <location>
        <begin position="9"/>
        <end position="146"/>
    </location>
</feature>
<dbReference type="Proteomes" id="UP000004358">
    <property type="component" value="Unassembled WGS sequence"/>
</dbReference>
<name>A3ZT51_9BACT</name>
<sequence>MSGKLRQSYDAVVIGGGPAGLSAALVLGRACRQVLLVDAGAGRNAPASAIHGFLGNDGTSPSELRRIGRAQLQPYDVDVHDATVTSVKKLEVGFEATIDQAIVQCRTLILATGITDKLPEIPGAKTWWGRGVLLCPYCHGWEIRNQPWAFMAPTEQLIDRATVLLGWTKDLTYLCGDVQLSPDQRSWLTEHAISIREEPITAFEGDETRFTGVTFAQGERLDCAAVFISSQFSQQSPLAIPLGCELETEGHIAGMVKTELNGVTPVLGLFIAGDAASVGVTSVASAASEGMMAAVFANMAMLKADAS</sequence>
<dbReference type="Gene3D" id="3.50.50.60">
    <property type="entry name" value="FAD/NAD(P)-binding domain"/>
    <property type="match status" value="2"/>
</dbReference>
<evidence type="ECO:0000259" key="3">
    <source>
        <dbReference type="Pfam" id="PF07992"/>
    </source>
</evidence>
<dbReference type="OrthoDB" id="9806179at2"/>
<comment type="caution">
    <text evidence="4">The sequence shown here is derived from an EMBL/GenBank/DDBJ whole genome shotgun (WGS) entry which is preliminary data.</text>
</comment>
<dbReference type="SUPFAM" id="SSF51905">
    <property type="entry name" value="FAD/NAD(P)-binding domain"/>
    <property type="match status" value="1"/>
</dbReference>
<dbReference type="HOGENOM" id="CLU_031864_5_0_0"/>
<dbReference type="PRINTS" id="PR00368">
    <property type="entry name" value="FADPNR"/>
</dbReference>
<dbReference type="AlphaFoldDB" id="A3ZT51"/>
<keyword evidence="2" id="KW-0560">Oxidoreductase</keyword>
<dbReference type="RefSeq" id="WP_002655912.1">
    <property type="nucleotide sequence ID" value="NZ_CH672377.1"/>
</dbReference>
<organism evidence="4 5">
    <name type="scientific">Blastopirellula marina DSM 3645</name>
    <dbReference type="NCBI Taxonomy" id="314230"/>
    <lineage>
        <taxon>Bacteria</taxon>
        <taxon>Pseudomonadati</taxon>
        <taxon>Planctomycetota</taxon>
        <taxon>Planctomycetia</taxon>
        <taxon>Pirellulales</taxon>
        <taxon>Pirellulaceae</taxon>
        <taxon>Blastopirellula</taxon>
    </lineage>
</organism>
<gene>
    <name evidence="4" type="ORF">DSM3645_11562</name>
</gene>
<dbReference type="PANTHER" id="PTHR48105">
    <property type="entry name" value="THIOREDOXIN REDUCTASE 1-RELATED-RELATED"/>
    <property type="match status" value="1"/>
</dbReference>
<evidence type="ECO:0000313" key="4">
    <source>
        <dbReference type="EMBL" id="EAQ80480.1"/>
    </source>
</evidence>
<evidence type="ECO:0000313" key="5">
    <source>
        <dbReference type="Proteomes" id="UP000004358"/>
    </source>
</evidence>
<dbReference type="InterPro" id="IPR036188">
    <property type="entry name" value="FAD/NAD-bd_sf"/>
</dbReference>
<dbReference type="InterPro" id="IPR023753">
    <property type="entry name" value="FAD/NAD-binding_dom"/>
</dbReference>
<protein>
    <submittedName>
        <fullName evidence="4">Putative reductase</fullName>
    </submittedName>
</protein>
<evidence type="ECO:0000256" key="1">
    <source>
        <dbReference type="ARBA" id="ARBA00022630"/>
    </source>
</evidence>